<evidence type="ECO:0000313" key="2">
    <source>
        <dbReference type="Proteomes" id="UP001180536"/>
    </source>
</evidence>
<organism evidence="1 2">
    <name type="scientific">Pelomonas aquatica</name>
    <dbReference type="NCBI Taxonomy" id="431058"/>
    <lineage>
        <taxon>Bacteria</taxon>
        <taxon>Pseudomonadati</taxon>
        <taxon>Pseudomonadota</taxon>
        <taxon>Betaproteobacteria</taxon>
        <taxon>Burkholderiales</taxon>
        <taxon>Sphaerotilaceae</taxon>
        <taxon>Roseateles</taxon>
    </lineage>
</organism>
<dbReference type="RefSeq" id="WP_056877080.1">
    <property type="nucleotide sequence ID" value="NZ_JAVDXQ010000002.1"/>
</dbReference>
<accession>A0ABU1Z6D9</accession>
<proteinExistence type="predicted"/>
<dbReference type="Pfam" id="PF20112">
    <property type="entry name" value="DUF6502"/>
    <property type="match status" value="1"/>
</dbReference>
<dbReference type="EMBL" id="JAVDXQ010000002">
    <property type="protein sequence ID" value="MDR7296178.1"/>
    <property type="molecule type" value="Genomic_DNA"/>
</dbReference>
<name>A0ABU1Z6D9_9BURK</name>
<evidence type="ECO:0000313" key="1">
    <source>
        <dbReference type="EMBL" id="MDR7296178.1"/>
    </source>
</evidence>
<dbReference type="Proteomes" id="UP001180536">
    <property type="component" value="Unassembled WGS sequence"/>
</dbReference>
<protein>
    <submittedName>
        <fullName evidence="1">Uncharacterized protein</fullName>
    </submittedName>
</protein>
<keyword evidence="2" id="KW-1185">Reference proteome</keyword>
<dbReference type="InterPro" id="IPR045445">
    <property type="entry name" value="DUF6502"/>
</dbReference>
<gene>
    <name evidence="1" type="ORF">J2X16_001517</name>
</gene>
<sequence length="285" mass="31778">MNFDFSPLLRYLLRRLVRIAIGSGITYQAFCKLVRSVYFDVASEFEPVKGKPNSDSRITLLTGLPRRDVRALRESADTPPNPRPNIERLVLDAWSSSLDFMDADGNMLPLPRTQRQGGTRSFEALVERVNKDIRARSLLDEWLRKGFVVLDEQDRVRPVQRRSTGVVEGATGTGLLLGEMVSDLLNGFERVYVQERPVPGFGFHVVYGHHLSEESAQLICSTAQREGAQLMNRLNRLVVERETLDARRDDAPQRVMVGFGAYPADASLDPGLMAKPVPPGTDAAG</sequence>
<reference evidence="1 2" key="1">
    <citation type="submission" date="2023-07" db="EMBL/GenBank/DDBJ databases">
        <title>Sorghum-associated microbial communities from plants grown in Nebraska, USA.</title>
        <authorList>
            <person name="Schachtman D."/>
        </authorList>
    </citation>
    <scope>NUCLEOTIDE SEQUENCE [LARGE SCALE GENOMIC DNA]</scope>
    <source>
        <strain evidence="1 2">BE310</strain>
    </source>
</reference>
<comment type="caution">
    <text evidence="1">The sequence shown here is derived from an EMBL/GenBank/DDBJ whole genome shotgun (WGS) entry which is preliminary data.</text>
</comment>